<name>A0ACB9JZS9_9ASTR</name>
<evidence type="ECO:0000313" key="2">
    <source>
        <dbReference type="Proteomes" id="UP001056120"/>
    </source>
</evidence>
<reference evidence="2" key="1">
    <citation type="journal article" date="2022" name="Mol. Ecol. Resour.">
        <title>The genomes of chicory, endive, great burdock and yacon provide insights into Asteraceae palaeo-polyploidization history and plant inulin production.</title>
        <authorList>
            <person name="Fan W."/>
            <person name="Wang S."/>
            <person name="Wang H."/>
            <person name="Wang A."/>
            <person name="Jiang F."/>
            <person name="Liu H."/>
            <person name="Zhao H."/>
            <person name="Xu D."/>
            <person name="Zhang Y."/>
        </authorList>
    </citation>
    <scope>NUCLEOTIDE SEQUENCE [LARGE SCALE GENOMIC DNA]</scope>
    <source>
        <strain evidence="2">cv. Yunnan</strain>
    </source>
</reference>
<evidence type="ECO:0000313" key="1">
    <source>
        <dbReference type="EMBL" id="KAI3825504.1"/>
    </source>
</evidence>
<dbReference type="EMBL" id="CM042019">
    <property type="protein sequence ID" value="KAI3825504.1"/>
    <property type="molecule type" value="Genomic_DNA"/>
</dbReference>
<sequence>MSDRQKGIIPAIAKVFPCVEHRFCLRHILENMKLNFRGKAYKDLLWKMATSTTDMYFQNAMQELQKLNTEAHVWLSKIPPKHWSRSHFSGRAHSDENKIITGIHGYTLMKFTSFDEK</sequence>
<dbReference type="Proteomes" id="UP001056120">
    <property type="component" value="Linkage Group LG02"/>
</dbReference>
<comment type="caution">
    <text evidence="1">The sequence shown here is derived from an EMBL/GenBank/DDBJ whole genome shotgun (WGS) entry which is preliminary data.</text>
</comment>
<gene>
    <name evidence="1" type="ORF">L1987_06994</name>
</gene>
<keyword evidence="2" id="KW-1185">Reference proteome</keyword>
<organism evidence="1 2">
    <name type="scientific">Smallanthus sonchifolius</name>
    <dbReference type="NCBI Taxonomy" id="185202"/>
    <lineage>
        <taxon>Eukaryota</taxon>
        <taxon>Viridiplantae</taxon>
        <taxon>Streptophyta</taxon>
        <taxon>Embryophyta</taxon>
        <taxon>Tracheophyta</taxon>
        <taxon>Spermatophyta</taxon>
        <taxon>Magnoliopsida</taxon>
        <taxon>eudicotyledons</taxon>
        <taxon>Gunneridae</taxon>
        <taxon>Pentapetalae</taxon>
        <taxon>asterids</taxon>
        <taxon>campanulids</taxon>
        <taxon>Asterales</taxon>
        <taxon>Asteraceae</taxon>
        <taxon>Asteroideae</taxon>
        <taxon>Heliantheae alliance</taxon>
        <taxon>Millerieae</taxon>
        <taxon>Smallanthus</taxon>
    </lineage>
</organism>
<proteinExistence type="predicted"/>
<reference evidence="1 2" key="2">
    <citation type="journal article" date="2022" name="Mol. Ecol. Resour.">
        <title>The genomes of chicory, endive, great burdock and yacon provide insights into Asteraceae paleo-polyploidization history and plant inulin production.</title>
        <authorList>
            <person name="Fan W."/>
            <person name="Wang S."/>
            <person name="Wang H."/>
            <person name="Wang A."/>
            <person name="Jiang F."/>
            <person name="Liu H."/>
            <person name="Zhao H."/>
            <person name="Xu D."/>
            <person name="Zhang Y."/>
        </authorList>
    </citation>
    <scope>NUCLEOTIDE SEQUENCE [LARGE SCALE GENOMIC DNA]</scope>
    <source>
        <strain evidence="2">cv. Yunnan</strain>
        <tissue evidence="1">Leaves</tissue>
    </source>
</reference>
<accession>A0ACB9JZS9</accession>
<protein>
    <submittedName>
        <fullName evidence="1">Uncharacterized protein</fullName>
    </submittedName>
</protein>